<keyword evidence="2" id="KW-1185">Reference proteome</keyword>
<sequence>MPVPPITDLPGVKSLVKVDPPHCGKLPKSAPPGLQAVMDVLPKSVKNGIMNSLYKWGDTTSPRVDVESGQ</sequence>
<accession>A0ABQ6N7T8</accession>
<gene>
    <name evidence="1" type="ORF">TeGR_g2715</name>
</gene>
<dbReference type="EMBL" id="BRYB01002266">
    <property type="protein sequence ID" value="GMI42126.1"/>
    <property type="molecule type" value="Genomic_DNA"/>
</dbReference>
<organism evidence="1 2">
    <name type="scientific">Tetraparma gracilis</name>
    <dbReference type="NCBI Taxonomy" id="2962635"/>
    <lineage>
        <taxon>Eukaryota</taxon>
        <taxon>Sar</taxon>
        <taxon>Stramenopiles</taxon>
        <taxon>Ochrophyta</taxon>
        <taxon>Bolidophyceae</taxon>
        <taxon>Parmales</taxon>
        <taxon>Triparmaceae</taxon>
        <taxon>Tetraparma</taxon>
    </lineage>
</organism>
<protein>
    <submittedName>
        <fullName evidence="1">Uncharacterized protein</fullName>
    </submittedName>
</protein>
<proteinExistence type="predicted"/>
<evidence type="ECO:0000313" key="2">
    <source>
        <dbReference type="Proteomes" id="UP001165060"/>
    </source>
</evidence>
<dbReference type="Proteomes" id="UP001165060">
    <property type="component" value="Unassembled WGS sequence"/>
</dbReference>
<comment type="caution">
    <text evidence="1">The sequence shown here is derived from an EMBL/GenBank/DDBJ whole genome shotgun (WGS) entry which is preliminary data.</text>
</comment>
<reference evidence="1 2" key="1">
    <citation type="journal article" date="2023" name="Commun. Biol.">
        <title>Genome analysis of Parmales, the sister group of diatoms, reveals the evolutionary specialization of diatoms from phago-mixotrophs to photoautotrophs.</title>
        <authorList>
            <person name="Ban H."/>
            <person name="Sato S."/>
            <person name="Yoshikawa S."/>
            <person name="Yamada K."/>
            <person name="Nakamura Y."/>
            <person name="Ichinomiya M."/>
            <person name="Sato N."/>
            <person name="Blanc-Mathieu R."/>
            <person name="Endo H."/>
            <person name="Kuwata A."/>
            <person name="Ogata H."/>
        </authorList>
    </citation>
    <scope>NUCLEOTIDE SEQUENCE [LARGE SCALE GENOMIC DNA]</scope>
</reference>
<name>A0ABQ6N7T8_9STRA</name>
<evidence type="ECO:0000313" key="1">
    <source>
        <dbReference type="EMBL" id="GMI42126.1"/>
    </source>
</evidence>